<evidence type="ECO:0000256" key="1">
    <source>
        <dbReference type="SAM" id="SignalP"/>
    </source>
</evidence>
<reference evidence="2 3" key="1">
    <citation type="journal article" date="2016" name="Fungal Biol.">
        <title>The genome of Xylona heveae provides a window into fungal endophytism.</title>
        <authorList>
            <person name="Gazis R."/>
            <person name="Kuo A."/>
            <person name="Riley R."/>
            <person name="LaButti K."/>
            <person name="Lipzen A."/>
            <person name="Lin J."/>
            <person name="Amirebrahimi M."/>
            <person name="Hesse C.N."/>
            <person name="Spatafora J.W."/>
            <person name="Henrissat B."/>
            <person name="Hainaut M."/>
            <person name="Grigoriev I.V."/>
            <person name="Hibbett D.S."/>
        </authorList>
    </citation>
    <scope>NUCLEOTIDE SEQUENCE [LARGE SCALE GENOMIC DNA]</scope>
    <source>
        <strain evidence="2 3">TC161</strain>
    </source>
</reference>
<accession>A0A165FJG3</accession>
<dbReference type="InParanoid" id="A0A165FJG3"/>
<protein>
    <recommendedName>
        <fullName evidence="4">Secreted peptide</fullName>
    </recommendedName>
</protein>
<feature type="signal peptide" evidence="1">
    <location>
        <begin position="1"/>
        <end position="24"/>
    </location>
</feature>
<dbReference type="AlphaFoldDB" id="A0A165FJG3"/>
<evidence type="ECO:0000313" key="2">
    <source>
        <dbReference type="EMBL" id="KZF21046.1"/>
    </source>
</evidence>
<keyword evidence="1" id="KW-0732">Signal</keyword>
<gene>
    <name evidence="2" type="ORF">L228DRAFT_248803</name>
</gene>
<dbReference type="RefSeq" id="XP_018186601.1">
    <property type="nucleotide sequence ID" value="XM_018332937.1"/>
</dbReference>
<feature type="chain" id="PRO_5007857819" description="Secreted peptide" evidence="1">
    <location>
        <begin position="25"/>
        <end position="72"/>
    </location>
</feature>
<organism evidence="2 3">
    <name type="scientific">Xylona heveae (strain CBS 132557 / TC161)</name>
    <dbReference type="NCBI Taxonomy" id="1328760"/>
    <lineage>
        <taxon>Eukaryota</taxon>
        <taxon>Fungi</taxon>
        <taxon>Dikarya</taxon>
        <taxon>Ascomycota</taxon>
        <taxon>Pezizomycotina</taxon>
        <taxon>Xylonomycetes</taxon>
        <taxon>Xylonales</taxon>
        <taxon>Xylonaceae</taxon>
        <taxon>Xylona</taxon>
    </lineage>
</organism>
<evidence type="ECO:0000313" key="3">
    <source>
        <dbReference type="Proteomes" id="UP000076632"/>
    </source>
</evidence>
<dbReference type="EMBL" id="KV407461">
    <property type="protein sequence ID" value="KZF21046.1"/>
    <property type="molecule type" value="Genomic_DNA"/>
</dbReference>
<dbReference type="GeneID" id="28898074"/>
<proteinExistence type="predicted"/>
<sequence>MAPFFVLPLSIIAALIAAVPRYQAFIIYASCNVYYMYHVRCTFIMSCPVSHVRCPLSVSVIMSCHVMSSIYL</sequence>
<dbReference type="Proteomes" id="UP000076632">
    <property type="component" value="Unassembled WGS sequence"/>
</dbReference>
<name>A0A165FJG3_XYLHT</name>
<keyword evidence="3" id="KW-1185">Reference proteome</keyword>
<evidence type="ECO:0008006" key="4">
    <source>
        <dbReference type="Google" id="ProtNLM"/>
    </source>
</evidence>